<dbReference type="AlphaFoldDB" id="A0A7C7ZCZ6"/>
<dbReference type="Gene3D" id="3.30.70.2750">
    <property type="match status" value="1"/>
</dbReference>
<comment type="subcellular location">
    <subcellularLocation>
        <location evidence="1">Membrane</location>
        <topology evidence="1">Multi-pass membrane protein</topology>
    </subcellularLocation>
</comment>
<organism evidence="12 13">
    <name type="scientific">Marine Group III euryarchaeote</name>
    <dbReference type="NCBI Taxonomy" id="2173149"/>
    <lineage>
        <taxon>Archaea</taxon>
        <taxon>Methanobacteriati</taxon>
        <taxon>Thermoplasmatota</taxon>
        <taxon>Thermoplasmata</taxon>
        <taxon>Candidatus Thermoprofundales</taxon>
    </lineage>
</organism>
<feature type="transmembrane region" description="Helical" evidence="10">
    <location>
        <begin position="538"/>
        <end position="556"/>
    </location>
</feature>
<dbReference type="PANTHER" id="PTHR11629">
    <property type="entry name" value="VACUOLAR PROTON ATPASES"/>
    <property type="match status" value="1"/>
</dbReference>
<dbReference type="GO" id="GO:0051117">
    <property type="term" value="F:ATPase binding"/>
    <property type="evidence" value="ECO:0007669"/>
    <property type="project" value="TreeGrafter"/>
</dbReference>
<feature type="transmembrane region" description="Helical" evidence="10">
    <location>
        <begin position="568"/>
        <end position="589"/>
    </location>
</feature>
<evidence type="ECO:0000256" key="3">
    <source>
        <dbReference type="ARBA" id="ARBA00022448"/>
    </source>
</evidence>
<protein>
    <recommendedName>
        <fullName evidence="9 10">A-type ATP synthase subunit I</fullName>
    </recommendedName>
</protein>
<keyword evidence="6 10" id="KW-0406">Ion transport</keyword>
<keyword evidence="11" id="KW-0175">Coiled coil</keyword>
<dbReference type="InterPro" id="IPR002490">
    <property type="entry name" value="V-ATPase_116kDa_su"/>
</dbReference>
<keyword evidence="5 10" id="KW-1133">Transmembrane helix</keyword>
<evidence type="ECO:0000256" key="7">
    <source>
        <dbReference type="ARBA" id="ARBA00023136"/>
    </source>
</evidence>
<reference evidence="13" key="1">
    <citation type="journal article" date="2019" name="bioRxiv">
        <title>Genome diversification in globally distributed novel marine Proteobacteria is linked to environmental adaptation.</title>
        <authorList>
            <person name="Zhou Z."/>
            <person name="Tran P.Q."/>
            <person name="Kieft K."/>
            <person name="Anantharaman K."/>
        </authorList>
    </citation>
    <scope>NUCLEOTIDE SEQUENCE [LARGE SCALE GENOMIC DNA]</scope>
</reference>
<feature type="transmembrane region" description="Helical" evidence="10">
    <location>
        <begin position="379"/>
        <end position="407"/>
    </location>
</feature>
<dbReference type="GO" id="GO:0046961">
    <property type="term" value="F:proton-transporting ATPase activity, rotational mechanism"/>
    <property type="evidence" value="ECO:0007669"/>
    <property type="project" value="InterPro"/>
</dbReference>
<dbReference type="EMBL" id="DUAV01000016">
    <property type="protein sequence ID" value="HIG63222.1"/>
    <property type="molecule type" value="Genomic_DNA"/>
</dbReference>
<proteinExistence type="inferred from homology"/>
<dbReference type="Gene3D" id="3.30.70.2170">
    <property type="match status" value="1"/>
</dbReference>
<feature type="transmembrane region" description="Helical" evidence="10">
    <location>
        <begin position="427"/>
        <end position="455"/>
    </location>
</feature>
<evidence type="ECO:0000256" key="9">
    <source>
        <dbReference type="ARBA" id="ARBA00068671"/>
    </source>
</evidence>
<dbReference type="GO" id="GO:0007035">
    <property type="term" value="P:vacuolar acidification"/>
    <property type="evidence" value="ECO:0007669"/>
    <property type="project" value="TreeGrafter"/>
</dbReference>
<evidence type="ECO:0000256" key="5">
    <source>
        <dbReference type="ARBA" id="ARBA00022989"/>
    </source>
</evidence>
<name>A0A7C7ZCZ6_9ARCH</name>
<keyword evidence="7 10" id="KW-0472">Membrane</keyword>
<feature type="transmembrane region" description="Helical" evidence="10">
    <location>
        <begin position="467"/>
        <end position="485"/>
    </location>
</feature>
<comment type="function">
    <text evidence="8">Component of the A-type ATP synthase that produces ATP from ADP in the presence of a proton gradient across the membrane.</text>
</comment>
<evidence type="ECO:0000256" key="2">
    <source>
        <dbReference type="ARBA" id="ARBA00009904"/>
    </source>
</evidence>
<comment type="caution">
    <text evidence="12">The sequence shown here is derived from an EMBL/GenBank/DDBJ whole genome shotgun (WGS) entry which is preliminary data.</text>
</comment>
<accession>A0A7C7ZCZ6</accession>
<dbReference type="Proteomes" id="UP000589516">
    <property type="component" value="Unassembled WGS sequence"/>
</dbReference>
<dbReference type="Pfam" id="PF01496">
    <property type="entry name" value="V_ATPase_I"/>
    <property type="match status" value="1"/>
</dbReference>
<evidence type="ECO:0000256" key="1">
    <source>
        <dbReference type="ARBA" id="ARBA00004141"/>
    </source>
</evidence>
<evidence type="ECO:0000313" key="13">
    <source>
        <dbReference type="Proteomes" id="UP000589516"/>
    </source>
</evidence>
<dbReference type="Gene3D" id="1.20.1460.20">
    <property type="match status" value="1"/>
</dbReference>
<dbReference type="GO" id="GO:0033179">
    <property type="term" value="C:proton-transporting V-type ATPase, V0 domain"/>
    <property type="evidence" value="ECO:0007669"/>
    <property type="project" value="InterPro"/>
</dbReference>
<dbReference type="PANTHER" id="PTHR11629:SF63">
    <property type="entry name" value="V-TYPE PROTON ATPASE SUBUNIT A"/>
    <property type="match status" value="1"/>
</dbReference>
<evidence type="ECO:0000256" key="8">
    <source>
        <dbReference type="ARBA" id="ARBA00059506"/>
    </source>
</evidence>
<comment type="similarity">
    <text evidence="2 10">Belongs to the V-ATPase 116 kDa subunit family.</text>
</comment>
<evidence type="ECO:0000256" key="11">
    <source>
        <dbReference type="SAM" id="Coils"/>
    </source>
</evidence>
<feature type="coiled-coil region" evidence="11">
    <location>
        <begin position="87"/>
        <end position="114"/>
    </location>
</feature>
<keyword evidence="4 10" id="KW-0812">Transmembrane</keyword>
<keyword evidence="3 10" id="KW-0813">Transport</keyword>
<evidence type="ECO:0000256" key="10">
    <source>
        <dbReference type="RuleBase" id="RU361189"/>
    </source>
</evidence>
<evidence type="ECO:0000256" key="4">
    <source>
        <dbReference type="ARBA" id="ARBA00022692"/>
    </source>
</evidence>
<feature type="coiled-coil region" evidence="11">
    <location>
        <begin position="208"/>
        <end position="235"/>
    </location>
</feature>
<sequence>MLKPEPMSKLVLCGLNRDLPQVSHVLSQQRLVHMVDYNGDDEGFASGASLEYGATVSGKLVRVRSLLKILGVEPTPPAGARPVTELEAEIAERLDALEQEVLALNDRHRTATQQQKEGQTRLELLRQFEPLGLPLEAYDDYESLAVFTGTLPAKAELELADGEIVRAGEMLAAFVPRDATDTAEQTLAQHGFRALDPPSGDGQPTAGIAALELKLGELETEAAALGHELEALGQRHGQWLVAAEEHLAAQAEKSELPLKLAQSENTFVLEGWLPDSDLARLKAALGDLELELEIEETDDTPPVKLDNPAPVKPFELFTKLYAIPDHRELDPSVLLFLGYPLFFGMMIGDLGYGLVYFMLGHMLVTKYGHSEEALALGKIIRIAGASTMFFGTFAFAEAFGFELHWLAHELHSVFAYEVLHKSSSEDVAFMLLATGGIGLFYVTLGLALGFWNMLVLHDLKHAILEKFSWIMILWGGLMFIPPWLFGTSLIGVRLGLTGELELWGGLAGFLLGLGMAVAGEGVVAIVEVPSIFVQVISYVRIAALGIADYGLAHAFNGMAFDIGFNGTSAIFAVLILVIGQLVVITLGLIGSGINALRLQYVECFPKFFVGGGTDYTPFGYTRKYTNEMENIA</sequence>
<dbReference type="GO" id="GO:0016471">
    <property type="term" value="C:vacuolar proton-transporting V-type ATPase complex"/>
    <property type="evidence" value="ECO:0007669"/>
    <property type="project" value="TreeGrafter"/>
</dbReference>
<feature type="transmembrane region" description="Helical" evidence="10">
    <location>
        <begin position="333"/>
        <end position="359"/>
    </location>
</feature>
<gene>
    <name evidence="12" type="ORF">EYQ16_01715</name>
</gene>
<evidence type="ECO:0000256" key="6">
    <source>
        <dbReference type="ARBA" id="ARBA00023065"/>
    </source>
</evidence>
<evidence type="ECO:0000313" key="12">
    <source>
        <dbReference type="EMBL" id="HIG63222.1"/>
    </source>
</evidence>
<feature type="transmembrane region" description="Helical" evidence="10">
    <location>
        <begin position="505"/>
        <end position="526"/>
    </location>
</feature>